<evidence type="ECO:0000313" key="1">
    <source>
        <dbReference type="EMBL" id="WOB79938.1"/>
    </source>
</evidence>
<organism evidence="1 2">
    <name type="scientific">Brevundimonas nasdae</name>
    <dbReference type="NCBI Taxonomy" id="172043"/>
    <lineage>
        <taxon>Bacteria</taxon>
        <taxon>Pseudomonadati</taxon>
        <taxon>Pseudomonadota</taxon>
        <taxon>Alphaproteobacteria</taxon>
        <taxon>Caulobacterales</taxon>
        <taxon>Caulobacteraceae</taxon>
        <taxon>Brevundimonas</taxon>
    </lineage>
</organism>
<name>A0ACD4VPD6_9CAUL</name>
<sequence>MLKKLLALSGLVAICATASFATAAPVAMTTPPPRTPFINTDKATARTMTPCQVEEYARCITRLGDHDTCTMQAQMTACTD</sequence>
<evidence type="ECO:0000313" key="2">
    <source>
        <dbReference type="Proteomes" id="UP001302493"/>
    </source>
</evidence>
<protein>
    <submittedName>
        <fullName evidence="1">Uncharacterized protein</fullName>
    </submittedName>
</protein>
<dbReference type="EMBL" id="CP119180">
    <property type="protein sequence ID" value="WOB79938.1"/>
    <property type="molecule type" value="Genomic_DNA"/>
</dbReference>
<dbReference type="Proteomes" id="UP001302493">
    <property type="component" value="Chromosome"/>
</dbReference>
<keyword evidence="2" id="KW-1185">Reference proteome</keyword>
<gene>
    <name evidence="1" type="ORF">PZA08_07120</name>
</gene>
<proteinExistence type="predicted"/>
<accession>A0ACD4VPD6</accession>
<reference evidence="1" key="1">
    <citation type="submission" date="2023-03" db="EMBL/GenBank/DDBJ databases">
        <title>Genome sequence of Brevundimonas nasdae SJTX8.</title>
        <authorList>
            <person name="Liang R."/>
        </authorList>
    </citation>
    <scope>NUCLEOTIDE SEQUENCE</scope>
    <source>
        <strain evidence="1">X8</strain>
    </source>
</reference>